<evidence type="ECO:0000313" key="3">
    <source>
        <dbReference type="Proteomes" id="UP000469545"/>
    </source>
</evidence>
<accession>A0A6N9UQH3</accession>
<feature type="region of interest" description="Disordered" evidence="1">
    <location>
        <begin position="14"/>
        <end position="56"/>
    </location>
</feature>
<dbReference type="RefSeq" id="WP_164142330.1">
    <property type="nucleotide sequence ID" value="NZ_JAAGMB010000570.1"/>
</dbReference>
<dbReference type="Proteomes" id="UP000469545">
    <property type="component" value="Unassembled WGS sequence"/>
</dbReference>
<evidence type="ECO:0000256" key="1">
    <source>
        <dbReference type="SAM" id="MobiDB-lite"/>
    </source>
</evidence>
<organism evidence="2 3">
    <name type="scientific">Streptomyces coelicoflavus</name>
    <dbReference type="NCBI Taxonomy" id="285562"/>
    <lineage>
        <taxon>Bacteria</taxon>
        <taxon>Bacillati</taxon>
        <taxon>Actinomycetota</taxon>
        <taxon>Actinomycetes</taxon>
        <taxon>Kitasatosporales</taxon>
        <taxon>Streptomycetaceae</taxon>
        <taxon>Streptomyces</taxon>
    </lineage>
</organism>
<name>A0A6N9UQH3_9ACTN</name>
<gene>
    <name evidence="2" type="ORF">G3I46_26315</name>
</gene>
<sequence length="56" mass="5822">MALAMSWLAFVGIKGPHDGGARQPSVSLDADDIDDAEQRDDEVSLPRSASQVAGAP</sequence>
<proteinExistence type="predicted"/>
<comment type="caution">
    <text evidence="2">The sequence shown here is derived from an EMBL/GenBank/DDBJ whole genome shotgun (WGS) entry which is preliminary data.</text>
</comment>
<keyword evidence="3" id="KW-1185">Reference proteome</keyword>
<dbReference type="EMBL" id="JAAGMB010000570">
    <property type="protein sequence ID" value="NEB19965.1"/>
    <property type="molecule type" value="Genomic_DNA"/>
</dbReference>
<dbReference type="AlphaFoldDB" id="A0A6N9UQH3"/>
<reference evidence="2 3" key="1">
    <citation type="submission" date="2020-01" db="EMBL/GenBank/DDBJ databases">
        <title>Insect and environment-associated Actinomycetes.</title>
        <authorList>
            <person name="Currrie C."/>
            <person name="Chevrette M."/>
            <person name="Carlson C."/>
            <person name="Stubbendieck R."/>
            <person name="Wendt-Pienkowski E."/>
        </authorList>
    </citation>
    <scope>NUCLEOTIDE SEQUENCE [LARGE SCALE GENOMIC DNA]</scope>
    <source>
        <strain evidence="2 3">SID14172</strain>
    </source>
</reference>
<feature type="compositionally biased region" description="Polar residues" evidence="1">
    <location>
        <begin position="47"/>
        <end position="56"/>
    </location>
</feature>
<protein>
    <submittedName>
        <fullName evidence="2">Uncharacterized protein</fullName>
    </submittedName>
</protein>
<feature type="compositionally biased region" description="Acidic residues" evidence="1">
    <location>
        <begin position="29"/>
        <end position="40"/>
    </location>
</feature>
<evidence type="ECO:0000313" key="2">
    <source>
        <dbReference type="EMBL" id="NEB19965.1"/>
    </source>
</evidence>